<dbReference type="EMBL" id="KY684111">
    <property type="protein sequence ID" value="ARF12206.1"/>
    <property type="molecule type" value="Genomic_DNA"/>
</dbReference>
<sequence length="232" mass="28015">MDLRTELNKFTKKITKEINYKNNYIKLDLIDYHDKKVIDILNEWKICLSFMGKSKLLKDTYVAEIIFCLLSDYHYVHTIGRKESPLHLYNPFLDDLTNLVVVDQNRCIKFKLFNISNTLIVFDFKKDHYKIYKLYGLDVIKEYYETKQIKFDHLVKDLQLTPIFESNLDNIEKDYQKLSYINYTKAIVLEIRYNTLMQYYQLYEKIDQKIEKEIDLLYKNLLHDRDIITGGV</sequence>
<gene>
    <name evidence="1" type="ORF">Klosneuvirus_4_21</name>
</gene>
<proteinExistence type="predicted"/>
<name>A0A1V0SKH1_9VIRU</name>
<evidence type="ECO:0000313" key="1">
    <source>
        <dbReference type="EMBL" id="ARF12206.1"/>
    </source>
</evidence>
<accession>A0A1V0SKH1</accession>
<protein>
    <submittedName>
        <fullName evidence="1">Uncharacterized protein</fullName>
    </submittedName>
</protein>
<organism evidence="1">
    <name type="scientific">Klosneuvirus KNV1</name>
    <dbReference type="NCBI Taxonomy" id="1977640"/>
    <lineage>
        <taxon>Viruses</taxon>
        <taxon>Varidnaviria</taxon>
        <taxon>Bamfordvirae</taxon>
        <taxon>Nucleocytoviricota</taxon>
        <taxon>Megaviricetes</taxon>
        <taxon>Imitervirales</taxon>
        <taxon>Mimiviridae</taxon>
        <taxon>Klosneuvirinae</taxon>
        <taxon>Klosneuvirus</taxon>
    </lineage>
</organism>
<reference evidence="1" key="1">
    <citation type="journal article" date="2017" name="Science">
        <title>Giant viruses with an expanded complement of translation system components.</title>
        <authorList>
            <person name="Schulz F."/>
            <person name="Yutin N."/>
            <person name="Ivanova N.N."/>
            <person name="Ortega D.R."/>
            <person name="Lee T.K."/>
            <person name="Vierheilig J."/>
            <person name="Daims H."/>
            <person name="Horn M."/>
            <person name="Wagner M."/>
            <person name="Jensen G.J."/>
            <person name="Kyrpides N.C."/>
            <person name="Koonin E.V."/>
            <person name="Woyke T."/>
        </authorList>
    </citation>
    <scope>NUCLEOTIDE SEQUENCE</scope>
    <source>
        <strain evidence="1">KNV1</strain>
    </source>
</reference>